<organism evidence="5 6">
    <name type="scientific">Vineibacter terrae</name>
    <dbReference type="NCBI Taxonomy" id="2586908"/>
    <lineage>
        <taxon>Bacteria</taxon>
        <taxon>Pseudomonadati</taxon>
        <taxon>Pseudomonadota</taxon>
        <taxon>Alphaproteobacteria</taxon>
        <taxon>Hyphomicrobiales</taxon>
        <taxon>Vineibacter</taxon>
    </lineage>
</organism>
<dbReference type="EMBL" id="VDUZ01000002">
    <property type="protein sequence ID" value="TXL82056.1"/>
    <property type="molecule type" value="Genomic_DNA"/>
</dbReference>
<evidence type="ECO:0000256" key="4">
    <source>
        <dbReference type="ARBA" id="ARBA00023118"/>
    </source>
</evidence>
<dbReference type="OrthoDB" id="9790529at2"/>
<evidence type="ECO:0000256" key="3">
    <source>
        <dbReference type="ARBA" id="ARBA00022884"/>
    </source>
</evidence>
<dbReference type="RefSeq" id="WP_147845412.1">
    <property type="nucleotide sequence ID" value="NZ_VDUZ01000002.1"/>
</dbReference>
<keyword evidence="4" id="KW-0051">Antiviral defense</keyword>
<protein>
    <recommendedName>
        <fullName evidence="2">CRISPR system Cms protein Csm4</fullName>
    </recommendedName>
</protein>
<reference evidence="5 6" key="1">
    <citation type="submission" date="2019-06" db="EMBL/GenBank/DDBJ databases">
        <title>New taxonomy in bacterial strain CC-CFT640, isolated from vineyard.</title>
        <authorList>
            <person name="Lin S.-Y."/>
            <person name="Tsai C.-F."/>
            <person name="Young C.-C."/>
        </authorList>
    </citation>
    <scope>NUCLEOTIDE SEQUENCE [LARGE SCALE GENOMIC DNA]</scope>
    <source>
        <strain evidence="5 6">CC-CFT640</strain>
    </source>
</reference>
<sequence length="318" mass="35228">MPPPLYRVRLRLRAPLGTPLTSGTLFGHLCWAVLEREGDARLQRFLEDQNETPWVVSDGFPAGLLPRPLLSPALRTPMPTGASPSAVADAAAARKSQARRPWVKVEDFQAIRNGLNENALVPRLAIEPSSSSLADVRVAHNRIDRRTGTTPKEGGLFFVGEDWRFADEADGGLRDVYVRTPASADAVRNLFQSVGEMGYGRDATWGRGRFDVADVRRDAMLDSPTGNRWLSLSHGVITDGMRSPRYRLVTHFGKIGEGMARRGRRPWKRPILLARPGATFAAEGDEPFGILLRDVHEEDGSIRHDARHVAVRFTEALQ</sequence>
<dbReference type="Proteomes" id="UP000321638">
    <property type="component" value="Unassembled WGS sequence"/>
</dbReference>
<evidence type="ECO:0000256" key="1">
    <source>
        <dbReference type="ARBA" id="ARBA00005772"/>
    </source>
</evidence>
<accession>A0A5C8PV33</accession>
<dbReference type="NCBIfam" id="TIGR01903">
    <property type="entry name" value="cas5_csm4"/>
    <property type="match status" value="1"/>
</dbReference>
<evidence type="ECO:0000313" key="6">
    <source>
        <dbReference type="Proteomes" id="UP000321638"/>
    </source>
</evidence>
<comment type="similarity">
    <text evidence="1">Belongs to the CRISPR-associated Csm4 family.</text>
</comment>
<dbReference type="GO" id="GO:0003723">
    <property type="term" value="F:RNA binding"/>
    <property type="evidence" value="ECO:0007669"/>
    <property type="project" value="UniProtKB-KW"/>
</dbReference>
<evidence type="ECO:0000256" key="2">
    <source>
        <dbReference type="ARBA" id="ARBA00016109"/>
    </source>
</evidence>
<gene>
    <name evidence="5" type="ORF">FHP25_03055</name>
</gene>
<proteinExistence type="inferred from homology"/>
<dbReference type="AlphaFoldDB" id="A0A5C8PV33"/>
<comment type="caution">
    <text evidence="5">The sequence shown here is derived from an EMBL/GenBank/DDBJ whole genome shotgun (WGS) entry which is preliminary data.</text>
</comment>
<dbReference type="InterPro" id="IPR005510">
    <property type="entry name" value="Csm4"/>
</dbReference>
<dbReference type="GO" id="GO:0051607">
    <property type="term" value="P:defense response to virus"/>
    <property type="evidence" value="ECO:0007669"/>
    <property type="project" value="UniProtKB-KW"/>
</dbReference>
<evidence type="ECO:0000313" key="5">
    <source>
        <dbReference type="EMBL" id="TXL82056.1"/>
    </source>
</evidence>
<keyword evidence="3" id="KW-0694">RNA-binding</keyword>
<keyword evidence="6" id="KW-1185">Reference proteome</keyword>
<name>A0A5C8PV33_9HYPH</name>